<dbReference type="Gene3D" id="1.25.40.10">
    <property type="entry name" value="Tetratricopeptide repeat domain"/>
    <property type="match status" value="1"/>
</dbReference>
<evidence type="ECO:0000256" key="3">
    <source>
        <dbReference type="ARBA" id="ARBA00011970"/>
    </source>
</evidence>
<dbReference type="InterPro" id="IPR011990">
    <property type="entry name" value="TPR-like_helical_dom_sf"/>
</dbReference>
<dbReference type="Pfam" id="PF13181">
    <property type="entry name" value="TPR_8"/>
    <property type="match status" value="2"/>
</dbReference>
<evidence type="ECO:0000256" key="7">
    <source>
        <dbReference type="ARBA" id="ARBA00022803"/>
    </source>
</evidence>
<dbReference type="GO" id="GO:0097363">
    <property type="term" value="F:protein O-acetylglucosaminyltransferase activity"/>
    <property type="evidence" value="ECO:0007669"/>
    <property type="project" value="UniProtKB-EC"/>
</dbReference>
<name>A0A2W7IMS6_9PROT</name>
<evidence type="ECO:0000313" key="11">
    <source>
        <dbReference type="Proteomes" id="UP000249688"/>
    </source>
</evidence>
<keyword evidence="5 10" id="KW-0808">Transferase</keyword>
<keyword evidence="7 8" id="KW-0802">TPR repeat</keyword>
<feature type="domain" description="O-GlcNAc transferase C-terminal" evidence="9">
    <location>
        <begin position="236"/>
        <end position="383"/>
    </location>
</feature>
<gene>
    <name evidence="10" type="ORF">C8P66_106139</name>
</gene>
<keyword evidence="6" id="KW-0677">Repeat</keyword>
<dbReference type="RefSeq" id="WP_111397536.1">
    <property type="nucleotide sequence ID" value="NZ_QKYU01000006.1"/>
</dbReference>
<comment type="caution">
    <text evidence="10">The sequence shown here is derived from an EMBL/GenBank/DDBJ whole genome shotgun (WGS) entry which is preliminary data.</text>
</comment>
<dbReference type="OrthoDB" id="146908at2"/>
<evidence type="ECO:0000256" key="1">
    <source>
        <dbReference type="ARBA" id="ARBA00004922"/>
    </source>
</evidence>
<keyword evidence="4" id="KW-0328">Glycosyltransferase</keyword>
<comment type="similarity">
    <text evidence="2">Belongs to the glycosyltransferase 41 family. O-GlcNAc transferase subfamily.</text>
</comment>
<evidence type="ECO:0000256" key="5">
    <source>
        <dbReference type="ARBA" id="ARBA00022679"/>
    </source>
</evidence>
<proteinExistence type="inferred from homology"/>
<dbReference type="PROSITE" id="PS50005">
    <property type="entry name" value="TPR"/>
    <property type="match status" value="1"/>
</dbReference>
<dbReference type="AlphaFoldDB" id="A0A2W7IMS6"/>
<feature type="repeat" description="TPR" evidence="8">
    <location>
        <begin position="125"/>
        <end position="158"/>
    </location>
</feature>
<dbReference type="Pfam" id="PF13844">
    <property type="entry name" value="Glyco_transf_41"/>
    <property type="match status" value="2"/>
</dbReference>
<dbReference type="PANTHER" id="PTHR44998:SF1">
    <property type="entry name" value="UDP-N-ACETYLGLUCOSAMINE--PEPTIDE N-ACETYLGLUCOSAMINYLTRANSFERASE 110 KDA SUBUNIT"/>
    <property type="match status" value="1"/>
</dbReference>
<dbReference type="SMART" id="SM00028">
    <property type="entry name" value="TPR"/>
    <property type="match status" value="2"/>
</dbReference>
<evidence type="ECO:0000256" key="2">
    <source>
        <dbReference type="ARBA" id="ARBA00005386"/>
    </source>
</evidence>
<organism evidence="10 11">
    <name type="scientific">Humitalea rosea</name>
    <dbReference type="NCBI Taxonomy" id="990373"/>
    <lineage>
        <taxon>Bacteria</taxon>
        <taxon>Pseudomonadati</taxon>
        <taxon>Pseudomonadota</taxon>
        <taxon>Alphaproteobacteria</taxon>
        <taxon>Acetobacterales</taxon>
        <taxon>Roseomonadaceae</taxon>
        <taxon>Humitalea</taxon>
    </lineage>
</organism>
<evidence type="ECO:0000259" key="9">
    <source>
        <dbReference type="Pfam" id="PF13844"/>
    </source>
</evidence>
<evidence type="ECO:0000256" key="8">
    <source>
        <dbReference type="PROSITE-ProRule" id="PRU00339"/>
    </source>
</evidence>
<sequence length="677" mass="75340">MSDHMHLAFGPLPDLVATASQLVAAGRQHDAEPLYRQWIEASTGHPQLYLACFNHACLLGEMGQNTDAAAALTRALALNPDFLPARINLGGLLERGGAVERALEQWRDVAQRMVAVTGPAITYKTTALRQMGRVLAAHQDLAAAEAVLRQCLELRPNQRDVIEQILALRLAQCHHPVLAPIEGTDRRSLLRGMNPLSLLAFSDDPLLQLGLAHDYARSLANEHADLGRHDRRDARIDLRGRRLRLGYVSSDLRDHAIGSLMAEVFELHDRGKVEVFAYDCGPHSDSAMQHRIRTATEHWVNIRRLDDDAAAARISADGIDILIDVNGHTRDARTAIFARRPAPIQVNWLGFPGTLGTPYHHYIIADDWIIPPEHEIYFSEAVVRLPCYQPNDRKRAIGAMPTRRDAGLPEDAFVFCCFNGSQKISRFTMARWLDILRRAPGSVLWLLDSGEDMRRNLKRLATEQGIAAERIIFAPKRANSDHLARYRLADLFLDSAPYGAHTTASDALWLGVPVLTLSGRSFAARVCGSLVRAAGLPDLVCDAPEAFIARAVALAKDRDGISQLRQRLSDNRESCDLFNMERLVDALETRLAAMVERHEAGATPQPNLQNLDAYLDIGLGLDHEAKELQGCVTYHDLYRDGLRRRDRVRPIAQDGRLWTAPAARRRVRKHAAVKLPG</sequence>
<dbReference type="Proteomes" id="UP000249688">
    <property type="component" value="Unassembled WGS sequence"/>
</dbReference>
<dbReference type="SUPFAM" id="SSF53756">
    <property type="entry name" value="UDP-Glycosyltransferase/glycogen phosphorylase"/>
    <property type="match status" value="1"/>
</dbReference>
<evidence type="ECO:0000256" key="4">
    <source>
        <dbReference type="ARBA" id="ARBA00022676"/>
    </source>
</evidence>
<dbReference type="EC" id="2.4.1.255" evidence="3"/>
<dbReference type="InterPro" id="IPR029489">
    <property type="entry name" value="OGT/SEC/SPY_C"/>
</dbReference>
<protein>
    <recommendedName>
        <fullName evidence="3">protein O-GlcNAc transferase</fullName>
        <ecNumber evidence="3">2.4.1.255</ecNumber>
    </recommendedName>
</protein>
<comment type="pathway">
    <text evidence="1">Protein modification; protein glycosylation.</text>
</comment>
<dbReference type="PANTHER" id="PTHR44998">
    <property type="match status" value="1"/>
</dbReference>
<keyword evidence="11" id="KW-1185">Reference proteome</keyword>
<feature type="domain" description="O-GlcNAc transferase C-terminal" evidence="9">
    <location>
        <begin position="400"/>
        <end position="584"/>
    </location>
</feature>
<dbReference type="Gene3D" id="3.40.50.11380">
    <property type="match status" value="1"/>
</dbReference>
<dbReference type="EMBL" id="QKYU01000006">
    <property type="protein sequence ID" value="PZW48135.1"/>
    <property type="molecule type" value="Genomic_DNA"/>
</dbReference>
<evidence type="ECO:0000256" key="6">
    <source>
        <dbReference type="ARBA" id="ARBA00022737"/>
    </source>
</evidence>
<dbReference type="InterPro" id="IPR019734">
    <property type="entry name" value="TPR_rpt"/>
</dbReference>
<evidence type="ECO:0000313" key="10">
    <source>
        <dbReference type="EMBL" id="PZW48135.1"/>
    </source>
</evidence>
<accession>A0A2W7IMS6</accession>
<reference evidence="10 11" key="1">
    <citation type="submission" date="2018-06" db="EMBL/GenBank/DDBJ databases">
        <title>Genomic Encyclopedia of Archaeal and Bacterial Type Strains, Phase II (KMG-II): from individual species to whole genera.</title>
        <authorList>
            <person name="Goeker M."/>
        </authorList>
    </citation>
    <scope>NUCLEOTIDE SEQUENCE [LARGE SCALE GENOMIC DNA]</scope>
    <source>
        <strain evidence="10 11">DSM 24525</strain>
    </source>
</reference>
<dbReference type="SUPFAM" id="SSF48452">
    <property type="entry name" value="TPR-like"/>
    <property type="match status" value="1"/>
</dbReference>
<dbReference type="Gene3D" id="3.40.50.2000">
    <property type="entry name" value="Glycogen Phosphorylase B"/>
    <property type="match status" value="1"/>
</dbReference>